<feature type="signal peptide" evidence="5">
    <location>
        <begin position="1"/>
        <end position="20"/>
    </location>
</feature>
<accession>A0A1E7WLC4</accession>
<dbReference type="PATRIC" id="fig|762836.4.peg.2625"/>
<dbReference type="PANTHER" id="PTHR11705">
    <property type="entry name" value="PROTEASE FAMILY M14 CARBOXYPEPTIDASE A,B"/>
    <property type="match status" value="1"/>
</dbReference>
<evidence type="ECO:0000259" key="6">
    <source>
        <dbReference type="PROSITE" id="PS52035"/>
    </source>
</evidence>
<dbReference type="GO" id="GO:0006508">
    <property type="term" value="P:proteolysis"/>
    <property type="evidence" value="ECO:0007669"/>
    <property type="project" value="InterPro"/>
</dbReference>
<comment type="caution">
    <text evidence="3">Lacks conserved residue(s) required for the propagation of feature annotation.</text>
</comment>
<dbReference type="PANTHER" id="PTHR11705:SF145">
    <property type="entry name" value="PEPTIDASE M14 CARBOXYPEPTIDASE A DOMAIN-CONTAINING PROTEIN"/>
    <property type="match status" value="1"/>
</dbReference>
<evidence type="ECO:0000256" key="2">
    <source>
        <dbReference type="ARBA" id="ARBA00005988"/>
    </source>
</evidence>
<dbReference type="Gene3D" id="3.40.630.10">
    <property type="entry name" value="Zn peptidases"/>
    <property type="match status" value="1"/>
</dbReference>
<keyword evidence="8" id="KW-1185">Reference proteome</keyword>
<feature type="domain" description="Peptidase M14" evidence="6">
    <location>
        <begin position="61"/>
        <end position="326"/>
    </location>
</feature>
<dbReference type="EMBL" id="LROM01000086">
    <property type="protein sequence ID" value="OEZ99845.1"/>
    <property type="molecule type" value="Genomic_DNA"/>
</dbReference>
<dbReference type="Pfam" id="PF00246">
    <property type="entry name" value="Peptidase_M14"/>
    <property type="match status" value="1"/>
</dbReference>
<evidence type="ECO:0000256" key="5">
    <source>
        <dbReference type="SAM" id="SignalP"/>
    </source>
</evidence>
<evidence type="ECO:0000256" key="4">
    <source>
        <dbReference type="SAM" id="MobiDB-lite"/>
    </source>
</evidence>
<dbReference type="AlphaFoldDB" id="A0A1E7WLC4"/>
<comment type="similarity">
    <text evidence="2 3">Belongs to the peptidase M14 family.</text>
</comment>
<proteinExistence type="inferred from homology"/>
<keyword evidence="5" id="KW-0732">Signal</keyword>
<dbReference type="InterPro" id="IPR000834">
    <property type="entry name" value="Peptidase_M14"/>
</dbReference>
<organism evidence="7 8">
    <name type="scientific">Duganella phyllosphaerae</name>
    <dbReference type="NCBI Taxonomy" id="762836"/>
    <lineage>
        <taxon>Bacteria</taxon>
        <taxon>Pseudomonadati</taxon>
        <taxon>Pseudomonadota</taxon>
        <taxon>Betaproteobacteria</taxon>
        <taxon>Burkholderiales</taxon>
        <taxon>Oxalobacteraceae</taxon>
        <taxon>Telluria group</taxon>
        <taxon>Duganella</taxon>
    </lineage>
</organism>
<dbReference type="GO" id="GO:0004181">
    <property type="term" value="F:metallocarboxypeptidase activity"/>
    <property type="evidence" value="ECO:0007669"/>
    <property type="project" value="InterPro"/>
</dbReference>
<dbReference type="Proteomes" id="UP000175989">
    <property type="component" value="Unassembled WGS sequence"/>
</dbReference>
<feature type="chain" id="PRO_5009207253" evidence="5">
    <location>
        <begin position="21"/>
        <end position="588"/>
    </location>
</feature>
<dbReference type="CDD" id="cd06241">
    <property type="entry name" value="M14-like"/>
    <property type="match status" value="1"/>
</dbReference>
<dbReference type="RefSeq" id="WP_070248579.1">
    <property type="nucleotide sequence ID" value="NZ_LROM01000086.1"/>
</dbReference>
<comment type="caution">
    <text evidence="7">The sequence shown here is derived from an EMBL/GenBank/DDBJ whole genome shotgun (WGS) entry which is preliminary data.</text>
</comment>
<dbReference type="SUPFAM" id="SSF53187">
    <property type="entry name" value="Zn-dependent exopeptidases"/>
    <property type="match status" value="1"/>
</dbReference>
<dbReference type="OrthoDB" id="9779324at2"/>
<evidence type="ECO:0000256" key="1">
    <source>
        <dbReference type="ARBA" id="ARBA00001947"/>
    </source>
</evidence>
<name>A0A1E7WLC4_9BURK</name>
<comment type="cofactor">
    <cofactor evidence="1">
        <name>Zn(2+)</name>
        <dbReference type="ChEBI" id="CHEBI:29105"/>
    </cofactor>
</comment>
<evidence type="ECO:0000313" key="7">
    <source>
        <dbReference type="EMBL" id="OEZ99845.1"/>
    </source>
</evidence>
<reference evidence="8" key="1">
    <citation type="journal article" date="2016" name="Front. Microbiol.">
        <title>Molecular Keys to the Janthinobacterium and Duganella spp. Interaction with the Plant Pathogen Fusarium graminearum.</title>
        <authorList>
            <person name="Haack F.S."/>
            <person name="Poehlein A."/>
            <person name="Kroger C."/>
            <person name="Voigt C.A."/>
            <person name="Piepenbring M."/>
            <person name="Bode H.B."/>
            <person name="Daniel R."/>
            <person name="Schafer W."/>
            <person name="Streit W.R."/>
        </authorList>
    </citation>
    <scope>NUCLEOTIDE SEQUENCE [LARGE SCALE GENOMIC DNA]</scope>
    <source>
        <strain evidence="8">T54</strain>
    </source>
</reference>
<evidence type="ECO:0000256" key="3">
    <source>
        <dbReference type="PROSITE-ProRule" id="PRU01379"/>
    </source>
</evidence>
<keyword evidence="7" id="KW-0121">Carboxypeptidase</keyword>
<dbReference type="SMART" id="SM00631">
    <property type="entry name" value="Zn_pept"/>
    <property type="match status" value="1"/>
</dbReference>
<dbReference type="PROSITE" id="PS52035">
    <property type="entry name" value="PEPTIDASE_M14"/>
    <property type="match status" value="1"/>
</dbReference>
<evidence type="ECO:0000313" key="8">
    <source>
        <dbReference type="Proteomes" id="UP000175989"/>
    </source>
</evidence>
<keyword evidence="7" id="KW-0378">Hydrolase</keyword>
<gene>
    <name evidence="7" type="ORF">DUPY_25490</name>
</gene>
<dbReference type="GO" id="GO:0008270">
    <property type="term" value="F:zinc ion binding"/>
    <property type="evidence" value="ECO:0007669"/>
    <property type="project" value="InterPro"/>
</dbReference>
<sequence>MLFRSLFFITSLYAAIPSSAATAPAPQVLPPAAPWSGKSEQLIVSASDRLATPAERSDFRSSPSYAQTMDYLRTLAGSSKLLSLHSFGKSLQGRDLVYVLAKKPGAEKSDTKKPVVVIQAGIHSGEIDGKDAGLMLLRDIAQRGRDDLLDAVDLVFIPILNVDGHENSSALGRPHQHGPDSKGSRTNGQGLDLNRDYARLQSPEIAAVVKLLQTFDPALYIDVHVSDGIDYQYDVTYTYAGWGTYARSRATADWLMKTYHGDVHAALVAQGHTPDLYPSWVDEDAPEKGLRISAEGPRYSTGYGDFTGIPTVLVENHAMKPYKRRVLGTYVLLEQSLKTVARESAAIVAAKTRDRADRPVQLMVRWEREAAPLKIKTFKGYRYDAYLSPASGTTERRWTGEPIDIAMPVFGVRSTREVALPAAWWIGAEQQGMIAALRRHGIVLEELKQPRTMLLETVQLANGKERSGLQRAQKEWTLPTGSVRVPSDQPFHLLAAALLEPESDDSFLATGYFDTALPLESQLPRHLLAPMADRMMAADPVLRTRFAEALAADATLAGDPQARLRWWLARSPYLDRARWTYPVLVERR</sequence>
<feature type="region of interest" description="Disordered" evidence="4">
    <location>
        <begin position="168"/>
        <end position="191"/>
    </location>
</feature>
<dbReference type="GO" id="GO:0005615">
    <property type="term" value="C:extracellular space"/>
    <property type="evidence" value="ECO:0007669"/>
    <property type="project" value="TreeGrafter"/>
</dbReference>
<keyword evidence="7" id="KW-0645">Protease</keyword>
<protein>
    <submittedName>
        <fullName evidence="7">Zinc carboxypeptidase</fullName>
    </submittedName>
</protein>